<comment type="catalytic activity">
    <reaction evidence="1 7">
        <text>dTDP-alpha-D-glucose = dTDP-4-dehydro-6-deoxy-alpha-D-glucose + H2O</text>
        <dbReference type="Rhea" id="RHEA:17221"/>
        <dbReference type="ChEBI" id="CHEBI:15377"/>
        <dbReference type="ChEBI" id="CHEBI:57477"/>
        <dbReference type="ChEBI" id="CHEBI:57649"/>
        <dbReference type="EC" id="4.2.1.46"/>
    </reaction>
</comment>
<dbReference type="AlphaFoldDB" id="A0A1F4ZDI9"/>
<accession>A0A1F4ZDI9</accession>
<evidence type="ECO:0000256" key="2">
    <source>
        <dbReference type="ARBA" id="ARBA00001911"/>
    </source>
</evidence>
<keyword evidence="5" id="KW-0520">NAD</keyword>
<comment type="similarity">
    <text evidence="3 7">Belongs to the NAD(P)-dependent epimerase/dehydratase family. dTDP-glucose dehydratase subfamily.</text>
</comment>
<reference evidence="9 10" key="1">
    <citation type="journal article" date="2016" name="Nat. Commun.">
        <title>Thousands of microbial genomes shed light on interconnected biogeochemical processes in an aquifer system.</title>
        <authorList>
            <person name="Anantharaman K."/>
            <person name="Brown C.T."/>
            <person name="Hug L.A."/>
            <person name="Sharon I."/>
            <person name="Castelle C.J."/>
            <person name="Probst A.J."/>
            <person name="Thomas B.C."/>
            <person name="Singh A."/>
            <person name="Wilkins M.J."/>
            <person name="Karaoz U."/>
            <person name="Brodie E.L."/>
            <person name="Williams K.H."/>
            <person name="Hubbard S.S."/>
            <person name="Banfield J.F."/>
        </authorList>
    </citation>
    <scope>NUCLEOTIDE SEQUENCE [LARGE SCALE GENOMIC DNA]</scope>
</reference>
<dbReference type="Gene3D" id="3.90.25.10">
    <property type="entry name" value="UDP-galactose 4-epimerase, domain 1"/>
    <property type="match status" value="1"/>
</dbReference>
<evidence type="ECO:0000256" key="5">
    <source>
        <dbReference type="ARBA" id="ARBA00023027"/>
    </source>
</evidence>
<comment type="cofactor">
    <cofactor evidence="2 7">
        <name>NAD(+)</name>
        <dbReference type="ChEBI" id="CHEBI:57540"/>
    </cofactor>
</comment>
<feature type="domain" description="NAD(P)-binding" evidence="8">
    <location>
        <begin position="4"/>
        <end position="305"/>
    </location>
</feature>
<dbReference type="EMBL" id="MEXN01000003">
    <property type="protein sequence ID" value="OGD04046.1"/>
    <property type="molecule type" value="Genomic_DNA"/>
</dbReference>
<keyword evidence="6 7" id="KW-0456">Lyase</keyword>
<evidence type="ECO:0000259" key="8">
    <source>
        <dbReference type="Pfam" id="PF16363"/>
    </source>
</evidence>
<organism evidence="9 10">
    <name type="scientific">Candidatus Amesbacteria bacterium RIFCSPLOWO2_01_FULL_48_25</name>
    <dbReference type="NCBI Taxonomy" id="1797259"/>
    <lineage>
        <taxon>Bacteria</taxon>
        <taxon>Candidatus Amesiibacteriota</taxon>
    </lineage>
</organism>
<dbReference type="InterPro" id="IPR036291">
    <property type="entry name" value="NAD(P)-bd_dom_sf"/>
</dbReference>
<evidence type="ECO:0000256" key="1">
    <source>
        <dbReference type="ARBA" id="ARBA00001539"/>
    </source>
</evidence>
<evidence type="ECO:0000313" key="10">
    <source>
        <dbReference type="Proteomes" id="UP000177080"/>
    </source>
</evidence>
<gene>
    <name evidence="9" type="ORF">A2989_01450</name>
</gene>
<evidence type="ECO:0000313" key="9">
    <source>
        <dbReference type="EMBL" id="OGD04046.1"/>
    </source>
</evidence>
<dbReference type="NCBIfam" id="TIGR01181">
    <property type="entry name" value="dTDP_gluc_dehyt"/>
    <property type="match status" value="1"/>
</dbReference>
<dbReference type="Pfam" id="PF16363">
    <property type="entry name" value="GDP_Man_Dehyd"/>
    <property type="match status" value="1"/>
</dbReference>
<dbReference type="PANTHER" id="PTHR43000">
    <property type="entry name" value="DTDP-D-GLUCOSE 4,6-DEHYDRATASE-RELATED"/>
    <property type="match status" value="1"/>
</dbReference>
<dbReference type="CDD" id="cd05246">
    <property type="entry name" value="dTDP_GD_SDR_e"/>
    <property type="match status" value="1"/>
</dbReference>
<comment type="caution">
    <text evidence="9">The sequence shown here is derived from an EMBL/GenBank/DDBJ whole genome shotgun (WGS) entry which is preliminary data.</text>
</comment>
<sequence>MKVLITGGAGFIGSNIVHYWLDNYPKDIVINLDALKYSGNLDNLRDIEKSPKYKFYHSDISRYDEIEPIFKQGVDVVVNFAAQTHVDRSLYEPNEFINSNIIGTRNLLEACLKYQVKRFHQISTDEVFGDLAINDKHKFTAETLLNPSNEYAASKASAEMFIMAYLHTHHLPATISNCTNNIGPYQYPEKFVPLAITNILEGKKVPVYGTGKNIRDWIYVIDHCRAIDVILKKGKPGERYLIGSDHREINNIQLLSKIIKVMDIPGDWMEFVTDRPGHDRKYAVDWTKIGKLGWKPKYSLDQSIRLTVEWYMKNTRWWKKIKSGEYRKAYEKIYGKNY</sequence>
<dbReference type="STRING" id="1797259.A2989_01450"/>
<protein>
    <recommendedName>
        <fullName evidence="4 7">dTDP-glucose 4,6-dehydratase</fullName>
        <ecNumber evidence="4 7">4.2.1.46</ecNumber>
    </recommendedName>
</protein>
<dbReference type="EC" id="4.2.1.46" evidence="4 7"/>
<dbReference type="InterPro" id="IPR016040">
    <property type="entry name" value="NAD(P)-bd_dom"/>
</dbReference>
<dbReference type="SUPFAM" id="SSF51735">
    <property type="entry name" value="NAD(P)-binding Rossmann-fold domains"/>
    <property type="match status" value="1"/>
</dbReference>
<dbReference type="GO" id="GO:0009225">
    <property type="term" value="P:nucleotide-sugar metabolic process"/>
    <property type="evidence" value="ECO:0007669"/>
    <property type="project" value="InterPro"/>
</dbReference>
<evidence type="ECO:0000256" key="3">
    <source>
        <dbReference type="ARBA" id="ARBA00008178"/>
    </source>
</evidence>
<dbReference type="Gene3D" id="3.40.50.720">
    <property type="entry name" value="NAD(P)-binding Rossmann-like Domain"/>
    <property type="match status" value="1"/>
</dbReference>
<evidence type="ECO:0000256" key="4">
    <source>
        <dbReference type="ARBA" id="ARBA00011990"/>
    </source>
</evidence>
<evidence type="ECO:0000256" key="7">
    <source>
        <dbReference type="RuleBase" id="RU004473"/>
    </source>
</evidence>
<dbReference type="Proteomes" id="UP000177080">
    <property type="component" value="Unassembled WGS sequence"/>
</dbReference>
<name>A0A1F4ZDI9_9BACT</name>
<evidence type="ECO:0000256" key="6">
    <source>
        <dbReference type="ARBA" id="ARBA00023239"/>
    </source>
</evidence>
<dbReference type="InterPro" id="IPR005888">
    <property type="entry name" value="dTDP_Gluc_deHydtase"/>
</dbReference>
<proteinExistence type="inferred from homology"/>
<dbReference type="GO" id="GO:0008460">
    <property type="term" value="F:dTDP-glucose 4,6-dehydratase activity"/>
    <property type="evidence" value="ECO:0007669"/>
    <property type="project" value="UniProtKB-EC"/>
</dbReference>